<gene>
    <name evidence="2" type="ORF">GCM10010993_14930</name>
</gene>
<feature type="signal peptide" evidence="1">
    <location>
        <begin position="1"/>
        <end position="22"/>
    </location>
</feature>
<dbReference type="InterPro" id="IPR026950">
    <property type="entry name" value="Caps_assemb_Wzi"/>
</dbReference>
<organism evidence="2 3">
    <name type="scientific">Belliella aquatica</name>
    <dbReference type="NCBI Taxonomy" id="1323734"/>
    <lineage>
        <taxon>Bacteria</taxon>
        <taxon>Pseudomonadati</taxon>
        <taxon>Bacteroidota</taxon>
        <taxon>Cytophagia</taxon>
        <taxon>Cytophagales</taxon>
        <taxon>Cyclobacteriaceae</taxon>
        <taxon>Belliella</taxon>
    </lineage>
</organism>
<protein>
    <recommendedName>
        <fullName evidence="4">Capsule assembly protein Wzi</fullName>
    </recommendedName>
</protein>
<dbReference type="EMBL" id="BMFD01000004">
    <property type="protein sequence ID" value="GGC37074.1"/>
    <property type="molecule type" value="Genomic_DNA"/>
</dbReference>
<evidence type="ECO:0000256" key="1">
    <source>
        <dbReference type="SAM" id="SignalP"/>
    </source>
</evidence>
<sequence length="557" mass="63998">MSKSLLFLILVLSSLNVQTLVAQNIISNNRPLQEYLRRDQLANGFDSVNASFNFRPFENDPLNGFSYSLVNNNQDKGFKQIQVSVLPVFQTIQYNTNRPYGWGDGAMIPSAGLQSYTSTGFFAKFSILKIQIQPETVFAQNISYNGFGNNRTESEIIDRFRILNFDDAPERFGEGVYQSFNWGQSKISIEVGAFEAGISTQNIWWGPGQFNSLIFSNNAQGFPHLTFNTTKPAKTFLGNFEGQIIVGRLENSGIAPTQFDDLNNRFFRRFTGDWRYLNGITISYNPKWVPGLFVGLSRTYQQYSKNMGNSFGDYFPIFDPFQKVEFGFDRDGEARDQQASVFARYVAQKAKAEVYFEFGRRDHAFNWREAIINPEHARAYLFGFKKLFDLPKENQMIQVRGEITHQQESVNRFIRYAGLAGGTSWHTHYQVRGFTHYGQPLGVGIGTGSNVQTLEISLVEKFNKMGILFERLENHQDFYYRAFGQQKEHQPWVDLSVGFLFDKQWNNLLLSSKLQLINGINYQWQLAPDSTPEYPKGENLFSVHSQVSLIYLFDKKK</sequence>
<dbReference type="InterPro" id="IPR038636">
    <property type="entry name" value="Wzi_sf"/>
</dbReference>
<keyword evidence="1" id="KW-0732">Signal</keyword>
<accession>A0ABQ1M9R4</accession>
<keyword evidence="3" id="KW-1185">Reference proteome</keyword>
<evidence type="ECO:0000313" key="3">
    <source>
        <dbReference type="Proteomes" id="UP000635885"/>
    </source>
</evidence>
<evidence type="ECO:0000313" key="2">
    <source>
        <dbReference type="EMBL" id="GGC37074.1"/>
    </source>
</evidence>
<dbReference type="Proteomes" id="UP000635885">
    <property type="component" value="Unassembled WGS sequence"/>
</dbReference>
<evidence type="ECO:0008006" key="4">
    <source>
        <dbReference type="Google" id="ProtNLM"/>
    </source>
</evidence>
<feature type="chain" id="PRO_5047438003" description="Capsule assembly protein Wzi" evidence="1">
    <location>
        <begin position="23"/>
        <end position="557"/>
    </location>
</feature>
<dbReference type="Pfam" id="PF14052">
    <property type="entry name" value="Caps_assemb_Wzi"/>
    <property type="match status" value="1"/>
</dbReference>
<dbReference type="Gene3D" id="2.40.160.130">
    <property type="entry name" value="Capsule assembly protein Wzi"/>
    <property type="match status" value="1"/>
</dbReference>
<comment type="caution">
    <text evidence="2">The sequence shown here is derived from an EMBL/GenBank/DDBJ whole genome shotgun (WGS) entry which is preliminary data.</text>
</comment>
<reference evidence="3" key="1">
    <citation type="journal article" date="2019" name="Int. J. Syst. Evol. Microbiol.">
        <title>The Global Catalogue of Microorganisms (GCM) 10K type strain sequencing project: providing services to taxonomists for standard genome sequencing and annotation.</title>
        <authorList>
            <consortium name="The Broad Institute Genomics Platform"/>
            <consortium name="The Broad Institute Genome Sequencing Center for Infectious Disease"/>
            <person name="Wu L."/>
            <person name="Ma J."/>
        </authorList>
    </citation>
    <scope>NUCLEOTIDE SEQUENCE [LARGE SCALE GENOMIC DNA]</scope>
    <source>
        <strain evidence="3">CGMCC 1.12479</strain>
    </source>
</reference>
<proteinExistence type="predicted"/>
<name>A0ABQ1M9R4_9BACT</name>